<evidence type="ECO:0000256" key="1">
    <source>
        <dbReference type="SAM" id="Phobius"/>
    </source>
</evidence>
<evidence type="ECO:0000313" key="2">
    <source>
        <dbReference type="EMBL" id="MSC62614.1"/>
    </source>
</evidence>
<dbReference type="Gene3D" id="2.60.320.10">
    <property type="entry name" value="N-utilization substance G protein NusG, insert domain"/>
    <property type="match status" value="1"/>
</dbReference>
<dbReference type="AlphaFoldDB" id="A0A844DQX3"/>
<dbReference type="RefSeq" id="WP_154276660.1">
    <property type="nucleotide sequence ID" value="NZ_WKQN01000003.1"/>
</dbReference>
<sequence>MEQKKNLWVNLLFAAVVLVIAGVLFYLRSAGQSGSTLGAELTYGDANTVQKISLDRDAVYDIDTGYLTVHIEVKDGAARFIDSPCPDHICESFGWISQEDQTATCLPARAVLTIVPLA</sequence>
<dbReference type="InterPro" id="IPR038690">
    <property type="entry name" value="NusG_2_sf"/>
</dbReference>
<organism evidence="2 3">
    <name type="scientific">Faecalibacterium prausnitzii</name>
    <dbReference type="NCBI Taxonomy" id="853"/>
    <lineage>
        <taxon>Bacteria</taxon>
        <taxon>Bacillati</taxon>
        <taxon>Bacillota</taxon>
        <taxon>Clostridia</taxon>
        <taxon>Eubacteriales</taxon>
        <taxon>Oscillospiraceae</taxon>
        <taxon>Faecalibacterium</taxon>
    </lineage>
</organism>
<reference evidence="2 3" key="1">
    <citation type="journal article" date="2019" name="Nat. Med.">
        <title>A library of human gut bacterial isolates paired with longitudinal multiomics data enables mechanistic microbiome research.</title>
        <authorList>
            <person name="Poyet M."/>
            <person name="Groussin M."/>
            <person name="Gibbons S.M."/>
            <person name="Avila-Pacheco J."/>
            <person name="Jiang X."/>
            <person name="Kearney S.M."/>
            <person name="Perrotta A.R."/>
            <person name="Berdy B."/>
            <person name="Zhao S."/>
            <person name="Lieberman T.D."/>
            <person name="Swanson P.K."/>
            <person name="Smith M."/>
            <person name="Roesemann S."/>
            <person name="Alexander J.E."/>
            <person name="Rich S.A."/>
            <person name="Livny J."/>
            <person name="Vlamakis H."/>
            <person name="Clish C."/>
            <person name="Bullock K."/>
            <person name="Deik A."/>
            <person name="Scott J."/>
            <person name="Pierce K.A."/>
            <person name="Xavier R.J."/>
            <person name="Alm E.J."/>
        </authorList>
    </citation>
    <scope>NUCLEOTIDE SEQUENCE [LARGE SCALE GENOMIC DNA]</scope>
    <source>
        <strain evidence="2 3">BIOML-A1</strain>
    </source>
</reference>
<keyword evidence="1" id="KW-0812">Transmembrane</keyword>
<keyword evidence="1" id="KW-0472">Membrane</keyword>
<proteinExistence type="predicted"/>
<gene>
    <name evidence="2" type="ORF">GKD95_04500</name>
</gene>
<accession>A0A844DQX3</accession>
<dbReference type="Proteomes" id="UP000461506">
    <property type="component" value="Unassembled WGS sequence"/>
</dbReference>
<evidence type="ECO:0000313" key="3">
    <source>
        <dbReference type="Proteomes" id="UP000461506"/>
    </source>
</evidence>
<name>A0A844DQX3_9FIRM</name>
<comment type="caution">
    <text evidence="2">The sequence shown here is derived from an EMBL/GenBank/DDBJ whole genome shotgun (WGS) entry which is preliminary data.</text>
</comment>
<keyword evidence="1" id="KW-1133">Transmembrane helix</keyword>
<feature type="transmembrane region" description="Helical" evidence="1">
    <location>
        <begin position="7"/>
        <end position="27"/>
    </location>
</feature>
<dbReference type="EMBL" id="WKQN01000003">
    <property type="protein sequence ID" value="MSC62614.1"/>
    <property type="molecule type" value="Genomic_DNA"/>
</dbReference>
<dbReference type="Pfam" id="PF07009">
    <property type="entry name" value="NusG_II"/>
    <property type="match status" value="1"/>
</dbReference>
<protein>
    <submittedName>
        <fullName evidence="2">NusG domain II-containing protein</fullName>
    </submittedName>
</protein>
<dbReference type="CDD" id="cd09846">
    <property type="entry name" value="DUF1312"/>
    <property type="match status" value="1"/>
</dbReference>